<protein>
    <submittedName>
        <fullName evidence="2">DUF1792 domain-containing protein</fullName>
    </submittedName>
</protein>
<dbReference type="Pfam" id="PF08759">
    <property type="entry name" value="GT-D"/>
    <property type="match status" value="1"/>
</dbReference>
<reference evidence="3" key="1">
    <citation type="submission" date="2018-11" db="EMBL/GenBank/DDBJ databases">
        <title>Proposal to divide the Flavobacteriaceae and reorganize its genera based on Amino Acid Identity values calculated from whole genome sequences.</title>
        <authorList>
            <person name="Nicholson A.C."/>
            <person name="Gulvik C.A."/>
            <person name="Whitney A.M."/>
            <person name="Humrighouse B.W."/>
            <person name="Bell M."/>
            <person name="Holmes B."/>
            <person name="Steigerwalt A.B."/>
            <person name="Villarma A."/>
            <person name="Sheth M."/>
            <person name="Batra D."/>
            <person name="Pryor J."/>
            <person name="Bernardet J.-F."/>
            <person name="Hugo C."/>
            <person name="Kampfer P."/>
            <person name="Newman J.D."/>
            <person name="McQuiston J.R."/>
        </authorList>
    </citation>
    <scope>NUCLEOTIDE SEQUENCE [LARGE SCALE GENOMIC DNA]</scope>
    <source>
        <strain evidence="3">H4753</strain>
    </source>
</reference>
<proteinExistence type="predicted"/>
<evidence type="ECO:0000313" key="2">
    <source>
        <dbReference type="EMBL" id="AZI21195.1"/>
    </source>
</evidence>
<feature type="domain" description="Glycosyltransferase GT-D fold" evidence="1">
    <location>
        <begin position="1"/>
        <end position="182"/>
    </location>
</feature>
<sequence length="207" mass="24266">MVALPETFSKKNSLNWRSKYWWLNFINRVGIYISPYLDSNRSYGNSFITRFYLNYEKKDHLPNTVKQLKKIWENQDILLIEGRYSRLGIGNDLFDEVKSLQRVLCPEKDAFSKYSEIMAAAKSFGRHRLILLALGPTATVLAYDLALEDYWVIDIGHVDLEYMWYLRGAKEKTPVDGSLVNESEKQLSLEIPEQYKNKYFSSIIKEI</sequence>
<dbReference type="EMBL" id="CP034171">
    <property type="protein sequence ID" value="AZI21195.1"/>
    <property type="molecule type" value="Genomic_DNA"/>
</dbReference>
<evidence type="ECO:0000259" key="1">
    <source>
        <dbReference type="Pfam" id="PF08759"/>
    </source>
</evidence>
<evidence type="ECO:0000313" key="3">
    <source>
        <dbReference type="Proteomes" id="UP000282297"/>
    </source>
</evidence>
<dbReference type="Proteomes" id="UP000282297">
    <property type="component" value="Chromosome"/>
</dbReference>
<name>A0A3G8WJ40_9FLAO</name>
<accession>A0A3G8WJ40</accession>
<gene>
    <name evidence="2" type="ORF">EIH08_11265</name>
</gene>
<dbReference type="AlphaFoldDB" id="A0A3G8WJ40"/>
<organism evidence="2 3">
    <name type="scientific">Chryseobacterium taklimakanense</name>
    <dbReference type="NCBI Taxonomy" id="536441"/>
    <lineage>
        <taxon>Bacteria</taxon>
        <taxon>Pseudomonadati</taxon>
        <taxon>Bacteroidota</taxon>
        <taxon>Flavobacteriia</taxon>
        <taxon>Flavobacteriales</taxon>
        <taxon>Weeksellaceae</taxon>
        <taxon>Chryseobacterium group</taxon>
        <taxon>Chryseobacterium</taxon>
    </lineage>
</organism>
<dbReference type="InterPro" id="IPR014869">
    <property type="entry name" value="GT-D"/>
</dbReference>